<reference evidence="12 13" key="1">
    <citation type="journal article" date="2019" name="Sci. Rep.">
        <title>Comparative genomics of chytrid fungi reveal insights into the obligate biotrophic and pathogenic lifestyle of Synchytrium endobioticum.</title>
        <authorList>
            <person name="van de Vossenberg B.T.L.H."/>
            <person name="Warris S."/>
            <person name="Nguyen H.D.T."/>
            <person name="van Gent-Pelzer M.P.E."/>
            <person name="Joly D.L."/>
            <person name="van de Geest H.C."/>
            <person name="Bonants P.J.M."/>
            <person name="Smith D.S."/>
            <person name="Levesque C.A."/>
            <person name="van der Lee T.A.J."/>
        </authorList>
    </citation>
    <scope>NUCLEOTIDE SEQUENCE [LARGE SCALE GENOMIC DNA]</scope>
    <source>
        <strain evidence="12 13">CBS 809.83</strain>
    </source>
</reference>
<dbReference type="InterPro" id="IPR004598">
    <property type="entry name" value="TFIIH_p52/Tfb2"/>
</dbReference>
<comment type="similarity">
    <text evidence="3 9">Belongs to the TFB2 family.</text>
</comment>
<evidence type="ECO:0000259" key="11">
    <source>
        <dbReference type="Pfam" id="PF18307"/>
    </source>
</evidence>
<evidence type="ECO:0000256" key="7">
    <source>
        <dbReference type="ARBA" id="ARBA00023204"/>
    </source>
</evidence>
<dbReference type="EMBL" id="QEAQ01000001">
    <property type="protein sequence ID" value="TPX62900.1"/>
    <property type="molecule type" value="Genomic_DNA"/>
</dbReference>
<dbReference type="GO" id="GO:0006366">
    <property type="term" value="P:transcription by RNA polymerase II"/>
    <property type="evidence" value="ECO:0007669"/>
    <property type="project" value="UniProtKB-ARBA"/>
</dbReference>
<dbReference type="GO" id="GO:0006289">
    <property type="term" value="P:nucleotide-excision repair"/>
    <property type="evidence" value="ECO:0007669"/>
    <property type="project" value="InterPro"/>
</dbReference>
<evidence type="ECO:0000256" key="5">
    <source>
        <dbReference type="ARBA" id="ARBA00023015"/>
    </source>
</evidence>
<keyword evidence="4 9" id="KW-0227">DNA damage</keyword>
<dbReference type="GO" id="GO:0003690">
    <property type="term" value="F:double-stranded DNA binding"/>
    <property type="evidence" value="ECO:0007669"/>
    <property type="project" value="TreeGrafter"/>
</dbReference>
<dbReference type="GO" id="GO:0000439">
    <property type="term" value="C:transcription factor TFIIH core complex"/>
    <property type="evidence" value="ECO:0007669"/>
    <property type="project" value="InterPro"/>
</dbReference>
<evidence type="ECO:0000256" key="3">
    <source>
        <dbReference type="ARBA" id="ARBA00007132"/>
    </source>
</evidence>
<keyword evidence="6 9" id="KW-0804">Transcription</keyword>
<dbReference type="InterPro" id="IPR040662">
    <property type="entry name" value="Tfb2_C"/>
</dbReference>
<dbReference type="FunFam" id="3.30.70.2610:FF:000001">
    <property type="entry name" value="General transcription factor IIH subunit 4"/>
    <property type="match status" value="1"/>
</dbReference>
<evidence type="ECO:0000256" key="4">
    <source>
        <dbReference type="ARBA" id="ARBA00022763"/>
    </source>
</evidence>
<comment type="function">
    <text evidence="9">Component of the general transcription and DNA repair factor IIH (TFIIH) core complex which is involved in general and transcription-coupled nucleotide excision repair (NER) of damaged DNA.</text>
</comment>
<keyword evidence="7 9" id="KW-0234">DNA repair</keyword>
<dbReference type="STRING" id="109895.A0A507EI81"/>
<feature type="domain" description="Transcription factor Tfb2 C-terminal" evidence="11">
    <location>
        <begin position="322"/>
        <end position="389"/>
    </location>
</feature>
<dbReference type="Pfam" id="PF03849">
    <property type="entry name" value="Tfb2"/>
    <property type="match status" value="1"/>
</dbReference>
<protein>
    <recommendedName>
        <fullName evidence="9">RNA polymerase II transcription factor B subunit 2</fullName>
    </recommendedName>
</protein>
<evidence type="ECO:0000256" key="1">
    <source>
        <dbReference type="ARBA" id="ARBA00002817"/>
    </source>
</evidence>
<dbReference type="GO" id="GO:0001671">
    <property type="term" value="F:ATPase activator activity"/>
    <property type="evidence" value="ECO:0007669"/>
    <property type="project" value="InterPro"/>
</dbReference>
<name>A0A507EI81_9FUNG</name>
<dbReference type="Pfam" id="PF18307">
    <property type="entry name" value="Tfb2_C"/>
    <property type="match status" value="1"/>
</dbReference>
<evidence type="ECO:0000256" key="9">
    <source>
        <dbReference type="RuleBase" id="RU364024"/>
    </source>
</evidence>
<dbReference type="Proteomes" id="UP000318582">
    <property type="component" value="Unassembled WGS sequence"/>
</dbReference>
<evidence type="ECO:0000256" key="2">
    <source>
        <dbReference type="ARBA" id="ARBA00004123"/>
    </source>
</evidence>
<dbReference type="GO" id="GO:0005675">
    <property type="term" value="C:transcription factor TFIIH holo complex"/>
    <property type="evidence" value="ECO:0007669"/>
    <property type="project" value="TreeGrafter"/>
</dbReference>
<proteinExistence type="inferred from homology"/>
<dbReference type="Gene3D" id="3.30.70.2610">
    <property type="match status" value="1"/>
</dbReference>
<feature type="region of interest" description="Disordered" evidence="10">
    <location>
        <begin position="389"/>
        <end position="411"/>
    </location>
</feature>
<evidence type="ECO:0000256" key="6">
    <source>
        <dbReference type="ARBA" id="ARBA00023163"/>
    </source>
</evidence>
<keyword evidence="13" id="KW-1185">Reference proteome</keyword>
<gene>
    <name evidence="12" type="ORF">PhCBS80983_g00079</name>
</gene>
<comment type="caution">
    <text evidence="12">The sequence shown here is derived from an EMBL/GenBank/DDBJ whole genome shotgun (WGS) entry which is preliminary data.</text>
</comment>
<evidence type="ECO:0000313" key="12">
    <source>
        <dbReference type="EMBL" id="TPX62900.1"/>
    </source>
</evidence>
<dbReference type="PANTHER" id="PTHR13152:SF0">
    <property type="entry name" value="GENERAL TRANSCRIPTION FACTOR IIH SUBUNIT 4"/>
    <property type="match status" value="1"/>
</dbReference>
<dbReference type="AlphaFoldDB" id="A0A507EI81"/>
<dbReference type="PANTHER" id="PTHR13152">
    <property type="entry name" value="TFIIH, POLYPEPTIDE 4"/>
    <property type="match status" value="1"/>
</dbReference>
<accession>A0A507EI81</accession>
<dbReference type="NCBIfam" id="TIGR00625">
    <property type="entry name" value="tfb2"/>
    <property type="match status" value="1"/>
</dbReference>
<evidence type="ECO:0000256" key="8">
    <source>
        <dbReference type="ARBA" id="ARBA00023242"/>
    </source>
</evidence>
<keyword evidence="8 9" id="KW-0539">Nucleus</keyword>
<keyword evidence="5 9" id="KW-0805">Transcription regulation</keyword>
<sequence length="411" mass="46742">MFSGLKESLKKLSKLHICVDQHEHLQMNKIFQENFHNALVGGGNHVSFGEPMDDKKHEVDIPLLDRYAAETWETVLHYLVGTPAERCPKAVAKLLEASGLQEDAGGDGRQRMGHDELDGSSDQKLSITSKGFQFLLLDVNVQVWSLLLQYLDLAERQLNMDIVQVLNFLFQIGTLELGQAYSIEPLTDTQTNVLRDLKHFGIFYQRTKKSRRFYPTRMATSLTSGSMISSRKPEDNQGYIIIETNFRMYAYTDSPLQIAILSLFVSLQARFQNMVTGLVTRDAVREALSKGITADQIITYLTAHAHPELKKQSPILPQTVIDQIRLWEMERNRLRLSGAWLYNEFADMQEFNQICNYAEPFGAVLWKNEKKRILAVTEEGHEHVKAFRKRTAAARAGQSGNGAQRAPTLQR</sequence>
<comment type="function">
    <text evidence="1">Component of the general transcription and DNA repair factor IIH (TFIIH) core complex, which is involved in general and transcription-coupled nucleotide excision repair (NER) of damaged DNA and, when complexed to TFIIK, in RNA transcription by RNA polymerase II. In NER, TFIIH acts by opening DNA around the lesion to allow the excision of the damaged oligonucleotide and its replacement by a new DNA fragment. In transcription, TFIIH has an essential role in transcription initiation. When the pre-initiation complex (PIC) has been established, TFIIH is required for promoter opening and promoter escape. Phosphorylation of the C-terminal tail (CTD) of the largest subunit of RNA polymerase II by the kinase module TFIIK controls the initiation of transcription.</text>
</comment>
<comment type="subcellular location">
    <subcellularLocation>
        <location evidence="2 9">Nucleus</location>
    </subcellularLocation>
</comment>
<organism evidence="12 13">
    <name type="scientific">Powellomyces hirtus</name>
    <dbReference type="NCBI Taxonomy" id="109895"/>
    <lineage>
        <taxon>Eukaryota</taxon>
        <taxon>Fungi</taxon>
        <taxon>Fungi incertae sedis</taxon>
        <taxon>Chytridiomycota</taxon>
        <taxon>Chytridiomycota incertae sedis</taxon>
        <taxon>Chytridiomycetes</taxon>
        <taxon>Spizellomycetales</taxon>
        <taxon>Powellomycetaceae</taxon>
        <taxon>Powellomyces</taxon>
    </lineage>
</organism>
<evidence type="ECO:0000313" key="13">
    <source>
        <dbReference type="Proteomes" id="UP000318582"/>
    </source>
</evidence>
<evidence type="ECO:0000256" key="10">
    <source>
        <dbReference type="SAM" id="MobiDB-lite"/>
    </source>
</evidence>